<dbReference type="InterPro" id="IPR001242">
    <property type="entry name" value="Condensation_dom"/>
</dbReference>
<dbReference type="GO" id="GO:0008610">
    <property type="term" value="P:lipid biosynthetic process"/>
    <property type="evidence" value="ECO:0007669"/>
    <property type="project" value="UniProtKB-ARBA"/>
</dbReference>
<proteinExistence type="predicted"/>
<name>X8AQ43_MYCXE</name>
<protein>
    <submittedName>
        <fullName evidence="2">Condensation domain protein</fullName>
    </submittedName>
</protein>
<dbReference type="PATRIC" id="fig|1299334.3.peg.5458"/>
<reference evidence="2" key="1">
    <citation type="submission" date="2014-01" db="EMBL/GenBank/DDBJ databases">
        <authorList>
            <person name="Brown-Elliot B."/>
            <person name="Wallace R."/>
            <person name="Lenaerts A."/>
            <person name="Ordway D."/>
            <person name="DeGroote M.A."/>
            <person name="Parker T."/>
            <person name="Sizemore C."/>
            <person name="Tallon L.J."/>
            <person name="Sadzewicz L.K."/>
            <person name="Sengamalay N."/>
            <person name="Fraser C.M."/>
            <person name="Hine E."/>
            <person name="Shefchek K.A."/>
            <person name="Das S.P."/>
            <person name="Tettelin H."/>
        </authorList>
    </citation>
    <scope>NUCLEOTIDE SEQUENCE [LARGE SCALE GENOMIC DNA]</scope>
    <source>
        <strain evidence="2">4042</strain>
    </source>
</reference>
<feature type="domain" description="Condensation" evidence="1">
    <location>
        <begin position="49"/>
        <end position="204"/>
    </location>
</feature>
<dbReference type="AlphaFoldDB" id="X8AQ43"/>
<dbReference type="SUPFAM" id="SSF52777">
    <property type="entry name" value="CoA-dependent acyltransferases"/>
    <property type="match status" value="1"/>
</dbReference>
<dbReference type="GO" id="GO:0044550">
    <property type="term" value="P:secondary metabolite biosynthetic process"/>
    <property type="evidence" value="ECO:0007669"/>
    <property type="project" value="TreeGrafter"/>
</dbReference>
<evidence type="ECO:0000259" key="1">
    <source>
        <dbReference type="Pfam" id="PF00668"/>
    </source>
</evidence>
<dbReference type="PANTHER" id="PTHR45527">
    <property type="entry name" value="NONRIBOSOMAL PEPTIDE SYNTHETASE"/>
    <property type="match status" value="1"/>
</dbReference>
<dbReference type="GO" id="GO:0005829">
    <property type="term" value="C:cytosol"/>
    <property type="evidence" value="ECO:0007669"/>
    <property type="project" value="TreeGrafter"/>
</dbReference>
<dbReference type="GO" id="GO:0003824">
    <property type="term" value="F:catalytic activity"/>
    <property type="evidence" value="ECO:0007669"/>
    <property type="project" value="InterPro"/>
</dbReference>
<dbReference type="Pfam" id="PF00668">
    <property type="entry name" value="Condensation"/>
    <property type="match status" value="1"/>
</dbReference>
<dbReference type="EMBL" id="JAOB01000050">
    <property type="protein sequence ID" value="EUA32910.1"/>
    <property type="molecule type" value="Genomic_DNA"/>
</dbReference>
<dbReference type="GO" id="GO:0043041">
    <property type="term" value="P:amino acid activation for nonribosomal peptide biosynthetic process"/>
    <property type="evidence" value="ECO:0007669"/>
    <property type="project" value="TreeGrafter"/>
</dbReference>
<gene>
    <name evidence="2" type="ORF">I553_9033</name>
</gene>
<comment type="caution">
    <text evidence="2">The sequence shown here is derived from an EMBL/GenBank/DDBJ whole genome shotgun (WGS) entry which is preliminary data.</text>
</comment>
<dbReference type="PANTHER" id="PTHR45527:SF1">
    <property type="entry name" value="FATTY ACID SYNTHASE"/>
    <property type="match status" value="1"/>
</dbReference>
<dbReference type="Gene3D" id="3.30.559.10">
    <property type="entry name" value="Chloramphenicol acetyltransferase-like domain"/>
    <property type="match status" value="1"/>
</dbReference>
<evidence type="ECO:0000313" key="2">
    <source>
        <dbReference type="EMBL" id="EUA32910.1"/>
    </source>
</evidence>
<dbReference type="GO" id="GO:0031177">
    <property type="term" value="F:phosphopantetheine binding"/>
    <property type="evidence" value="ECO:0007669"/>
    <property type="project" value="TreeGrafter"/>
</dbReference>
<accession>X8AQ43</accession>
<sequence>MAAVNAGLHAGLAVRTVFEAPTVAQLARRIGVDGGHRLAPVVAVARPEVVPLSFAQQRLWFLEQLHGPSPAYNMAVALRLRGQLDASALGLALADVVARHESLRTLFPAVDGTPQQVVVSAEHADFGWDVVDTTGWPESQLQQVIDIAVRHGFDLATEIPLRARLFRIADAEHVLVAVVHHIAADGWSITPLGRDLDVAYASRRRDGPRLGSAAGTVRRLHVVAAGPAG</sequence>
<dbReference type="InterPro" id="IPR023213">
    <property type="entry name" value="CAT-like_dom_sf"/>
</dbReference>
<organism evidence="2">
    <name type="scientific">Mycobacterium xenopi 4042</name>
    <dbReference type="NCBI Taxonomy" id="1299334"/>
    <lineage>
        <taxon>Bacteria</taxon>
        <taxon>Bacillati</taxon>
        <taxon>Actinomycetota</taxon>
        <taxon>Actinomycetes</taxon>
        <taxon>Mycobacteriales</taxon>
        <taxon>Mycobacteriaceae</taxon>
        <taxon>Mycobacterium</taxon>
    </lineage>
</organism>